<evidence type="ECO:0000313" key="1">
    <source>
        <dbReference type="EMBL" id="MOY34699.1"/>
    </source>
</evidence>
<organism evidence="1">
    <name type="scientific">Ixodes scapularis</name>
    <name type="common">Black-legged tick</name>
    <name type="synonym">Deer tick</name>
    <dbReference type="NCBI Taxonomy" id="6945"/>
    <lineage>
        <taxon>Eukaryota</taxon>
        <taxon>Metazoa</taxon>
        <taxon>Ecdysozoa</taxon>
        <taxon>Arthropoda</taxon>
        <taxon>Chelicerata</taxon>
        <taxon>Arachnida</taxon>
        <taxon>Acari</taxon>
        <taxon>Parasitiformes</taxon>
        <taxon>Ixodida</taxon>
        <taxon>Ixodoidea</taxon>
        <taxon>Ixodidae</taxon>
        <taxon>Ixodinae</taxon>
        <taxon>Ixodes</taxon>
    </lineage>
</organism>
<dbReference type="AlphaFoldDB" id="A0A4D5RCU7"/>
<reference evidence="1" key="1">
    <citation type="submission" date="2019-04" db="EMBL/GenBank/DDBJ databases">
        <title>An insight into the mialome of Ixodes scapularis.</title>
        <authorList>
            <person name="Ribeiro J.M."/>
            <person name="Mather T.N."/>
            <person name="Karim S."/>
        </authorList>
    </citation>
    <scope>NUCLEOTIDE SEQUENCE</scope>
</reference>
<dbReference type="EMBL" id="GHJT01000728">
    <property type="protein sequence ID" value="MOY34699.1"/>
    <property type="molecule type" value="Transcribed_RNA"/>
</dbReference>
<accession>A0A4D5RCU7</accession>
<sequence>MFCLSLAFFFFFFIVVCNRILLAAFVTPTLKVFNFLFIVLRTRVKQRLEETTKAMSTPVLRLVASSRMTE</sequence>
<name>A0A4D5RCU7_IXOSC</name>
<protein>
    <submittedName>
        <fullName evidence="1">Putative secreted protein</fullName>
    </submittedName>
</protein>
<proteinExistence type="predicted"/>